<feature type="transmembrane region" description="Helical" evidence="7">
    <location>
        <begin position="84"/>
        <end position="102"/>
    </location>
</feature>
<dbReference type="PANTHER" id="PTHR40074">
    <property type="entry name" value="O-ACETYLTRANSFERASE WECH"/>
    <property type="match status" value="1"/>
</dbReference>
<comment type="subcellular location">
    <subcellularLocation>
        <location evidence="1">Cell membrane</location>
        <topology evidence="1">Multi-pass membrane protein</topology>
    </subcellularLocation>
</comment>
<dbReference type="Pfam" id="PF01757">
    <property type="entry name" value="Acyl_transf_3"/>
    <property type="match status" value="1"/>
</dbReference>
<evidence type="ECO:0000256" key="5">
    <source>
        <dbReference type="ARBA" id="ARBA00022989"/>
    </source>
</evidence>
<evidence type="ECO:0000259" key="8">
    <source>
        <dbReference type="Pfam" id="PF01757"/>
    </source>
</evidence>
<evidence type="ECO:0000256" key="7">
    <source>
        <dbReference type="SAM" id="Phobius"/>
    </source>
</evidence>
<feature type="transmembrane region" description="Helical" evidence="7">
    <location>
        <begin position="313"/>
        <end position="331"/>
    </location>
</feature>
<gene>
    <name evidence="9" type="ORF">C1N32_00295</name>
</gene>
<evidence type="ECO:0000256" key="6">
    <source>
        <dbReference type="ARBA" id="ARBA00023136"/>
    </source>
</evidence>
<feature type="transmembrane region" description="Helical" evidence="7">
    <location>
        <begin position="219"/>
        <end position="237"/>
    </location>
</feature>
<evidence type="ECO:0000256" key="4">
    <source>
        <dbReference type="ARBA" id="ARBA00022692"/>
    </source>
</evidence>
<keyword evidence="6 7" id="KW-0472">Membrane</keyword>
<name>A0A2J8I7J7_VIBDI</name>
<comment type="similarity">
    <text evidence="2">Belongs to the acyltransferase 3 family.</text>
</comment>
<dbReference type="GO" id="GO:0009246">
    <property type="term" value="P:enterobacterial common antigen biosynthetic process"/>
    <property type="evidence" value="ECO:0007669"/>
    <property type="project" value="TreeGrafter"/>
</dbReference>
<dbReference type="RefSeq" id="WP_102965059.1">
    <property type="nucleotide sequence ID" value="NZ_POSK01000001.1"/>
</dbReference>
<evidence type="ECO:0000313" key="9">
    <source>
        <dbReference type="EMBL" id="PNI06488.1"/>
    </source>
</evidence>
<dbReference type="PANTHER" id="PTHR40074:SF2">
    <property type="entry name" value="O-ACETYLTRANSFERASE WECH"/>
    <property type="match status" value="1"/>
</dbReference>
<protein>
    <submittedName>
        <fullName evidence="9">Fucose 4-O-acetylase</fullName>
    </submittedName>
</protein>
<evidence type="ECO:0000313" key="10">
    <source>
        <dbReference type="Proteomes" id="UP000236449"/>
    </source>
</evidence>
<comment type="caution">
    <text evidence="9">The sequence shown here is derived from an EMBL/GenBank/DDBJ whole genome shotgun (WGS) entry which is preliminary data.</text>
</comment>
<dbReference type="GO" id="GO:0005886">
    <property type="term" value="C:plasma membrane"/>
    <property type="evidence" value="ECO:0007669"/>
    <property type="project" value="UniProtKB-SubCell"/>
</dbReference>
<feature type="transmembrane region" description="Helical" evidence="7">
    <location>
        <begin position="134"/>
        <end position="153"/>
    </location>
</feature>
<dbReference type="EMBL" id="POSK01000001">
    <property type="protein sequence ID" value="PNI06488.1"/>
    <property type="molecule type" value="Genomic_DNA"/>
</dbReference>
<feature type="transmembrane region" description="Helical" evidence="7">
    <location>
        <begin position="41"/>
        <end position="64"/>
    </location>
</feature>
<proteinExistence type="inferred from homology"/>
<dbReference type="AlphaFoldDB" id="A0A2J8I7J7"/>
<evidence type="ECO:0000256" key="3">
    <source>
        <dbReference type="ARBA" id="ARBA00022475"/>
    </source>
</evidence>
<feature type="transmembrane region" description="Helical" evidence="7">
    <location>
        <begin position="160"/>
        <end position="182"/>
    </location>
</feature>
<evidence type="ECO:0000256" key="2">
    <source>
        <dbReference type="ARBA" id="ARBA00007400"/>
    </source>
</evidence>
<feature type="domain" description="Acyltransferase 3" evidence="8">
    <location>
        <begin position="8"/>
        <end position="327"/>
    </location>
</feature>
<feature type="transmembrane region" description="Helical" evidence="7">
    <location>
        <begin position="188"/>
        <end position="207"/>
    </location>
</feature>
<evidence type="ECO:0000256" key="1">
    <source>
        <dbReference type="ARBA" id="ARBA00004651"/>
    </source>
</evidence>
<feature type="transmembrane region" description="Helical" evidence="7">
    <location>
        <begin position="12"/>
        <end position="35"/>
    </location>
</feature>
<sequence>MSSINKIKSLEFGRTVAMLAIIGLHCQLFTTHTFYNDEPWLAYLFNQATRFAVPLFFLISGYLIQPKLNATPFETVKRYSLPLVRIWLVWSFFSLLMPFNFADVAEKGYLAERMSYWDYLLMNPVNSLLEGGLVHLWFIPSLIMAITIIAALVRWNMSKWIIPVAAMLYIYGVLAGSYNVVTELEAPFFTRNGPFFSTLMVTIGYVIRERSITCNIKMASLLALSGMALHFAEAYGLHQYGQVFSYNDYLFGTALWGVGTLFVLLAKPDWGSATWIQSFANSVLGIYVSHLLVAIIVMNISGLLQQSSWDRDITLFAGTTIITLLLVKGIERTPLRRILFR</sequence>
<organism evidence="9 10">
    <name type="scientific">Vibrio diazotrophicus</name>
    <dbReference type="NCBI Taxonomy" id="685"/>
    <lineage>
        <taxon>Bacteria</taxon>
        <taxon>Pseudomonadati</taxon>
        <taxon>Pseudomonadota</taxon>
        <taxon>Gammaproteobacteria</taxon>
        <taxon>Vibrionales</taxon>
        <taxon>Vibrionaceae</taxon>
        <taxon>Vibrio</taxon>
    </lineage>
</organism>
<keyword evidence="3" id="KW-1003">Cell membrane</keyword>
<reference evidence="9 10" key="1">
    <citation type="submission" date="2018-01" db="EMBL/GenBank/DDBJ databases">
        <title>Draft genome sequences of six Vibrio diazotrophicus strains isolated from deep-sea sediments of the Baltic Sea.</title>
        <authorList>
            <person name="Castillo D."/>
            <person name="Vandieken V."/>
            <person name="Chiang O."/>
            <person name="Middelboe M."/>
        </authorList>
    </citation>
    <scope>NUCLEOTIDE SEQUENCE [LARGE SCALE GENOMIC DNA]</scope>
    <source>
        <strain evidence="9 10">60.27F</strain>
    </source>
</reference>
<keyword evidence="5 7" id="KW-1133">Transmembrane helix</keyword>
<feature type="transmembrane region" description="Helical" evidence="7">
    <location>
        <begin position="278"/>
        <end position="301"/>
    </location>
</feature>
<accession>A0A2J8I7J7</accession>
<dbReference type="GO" id="GO:0016413">
    <property type="term" value="F:O-acetyltransferase activity"/>
    <property type="evidence" value="ECO:0007669"/>
    <property type="project" value="TreeGrafter"/>
</dbReference>
<dbReference type="InterPro" id="IPR002656">
    <property type="entry name" value="Acyl_transf_3_dom"/>
</dbReference>
<dbReference type="Proteomes" id="UP000236449">
    <property type="component" value="Unassembled WGS sequence"/>
</dbReference>
<keyword evidence="4 7" id="KW-0812">Transmembrane</keyword>
<feature type="transmembrane region" description="Helical" evidence="7">
    <location>
        <begin position="249"/>
        <end position="266"/>
    </location>
</feature>
<dbReference type="OrthoDB" id="1072135at2"/>